<dbReference type="CDD" id="cd05013">
    <property type="entry name" value="SIS_RpiR"/>
    <property type="match status" value="1"/>
</dbReference>
<dbReference type="GO" id="GO:0097367">
    <property type="term" value="F:carbohydrate derivative binding"/>
    <property type="evidence" value="ECO:0007669"/>
    <property type="project" value="InterPro"/>
</dbReference>
<proteinExistence type="predicted"/>
<dbReference type="Pfam" id="PF01380">
    <property type="entry name" value="SIS"/>
    <property type="match status" value="1"/>
</dbReference>
<dbReference type="GO" id="GO:1901135">
    <property type="term" value="P:carbohydrate derivative metabolic process"/>
    <property type="evidence" value="ECO:0007669"/>
    <property type="project" value="InterPro"/>
</dbReference>
<protein>
    <submittedName>
        <fullName evidence="6">MurR/RpiR family transcriptional regulator</fullName>
    </submittedName>
</protein>
<keyword evidence="2" id="KW-0238">DNA-binding</keyword>
<reference evidence="6 7" key="1">
    <citation type="submission" date="2018-08" db="EMBL/GenBank/DDBJ databases">
        <title>A genome reference for cultivated species of the human gut microbiota.</title>
        <authorList>
            <person name="Zou Y."/>
            <person name="Xue W."/>
            <person name="Luo G."/>
        </authorList>
    </citation>
    <scope>NUCLEOTIDE SEQUENCE [LARGE SCALE GENOMIC DNA]</scope>
    <source>
        <strain evidence="6 7">OM06-4</strain>
    </source>
</reference>
<keyword evidence="3" id="KW-0804">Transcription</keyword>
<dbReference type="AlphaFoldDB" id="A0A3E3E901"/>
<dbReference type="PROSITE" id="PS51071">
    <property type="entry name" value="HTH_RPIR"/>
    <property type="match status" value="1"/>
</dbReference>
<dbReference type="GO" id="GO:0003677">
    <property type="term" value="F:DNA binding"/>
    <property type="evidence" value="ECO:0007669"/>
    <property type="project" value="UniProtKB-KW"/>
</dbReference>
<dbReference type="InterPro" id="IPR001347">
    <property type="entry name" value="SIS_dom"/>
</dbReference>
<feature type="domain" description="HTH rpiR-type" evidence="4">
    <location>
        <begin position="3"/>
        <end position="79"/>
    </location>
</feature>
<dbReference type="PROSITE" id="PS51464">
    <property type="entry name" value="SIS"/>
    <property type="match status" value="1"/>
</dbReference>
<dbReference type="InterPro" id="IPR047640">
    <property type="entry name" value="RpiR-like"/>
</dbReference>
<dbReference type="GO" id="GO:0003700">
    <property type="term" value="F:DNA-binding transcription factor activity"/>
    <property type="evidence" value="ECO:0007669"/>
    <property type="project" value="InterPro"/>
</dbReference>
<evidence type="ECO:0000259" key="4">
    <source>
        <dbReference type="PROSITE" id="PS51071"/>
    </source>
</evidence>
<dbReference type="Proteomes" id="UP000261032">
    <property type="component" value="Unassembled WGS sequence"/>
</dbReference>
<dbReference type="InterPro" id="IPR046348">
    <property type="entry name" value="SIS_dom_sf"/>
</dbReference>
<evidence type="ECO:0000313" key="6">
    <source>
        <dbReference type="EMBL" id="RGD78144.1"/>
    </source>
</evidence>
<dbReference type="EMBL" id="QUSL01000049">
    <property type="protein sequence ID" value="RGD78144.1"/>
    <property type="molecule type" value="Genomic_DNA"/>
</dbReference>
<comment type="caution">
    <text evidence="6">The sequence shown here is derived from an EMBL/GenBank/DDBJ whole genome shotgun (WGS) entry which is preliminary data.</text>
</comment>
<sequence>MLSKVNFRIKTIYNILRPSEKKVADYILNYCGKLEDLSMTLLAKEVAVSQPTVMRFVKAIGYDSFKQFKLELAKNYDKENSIDILYGFSINADDKIMDLPGKIVATATSMLENALKSLSLVNYQKTVALINQSQHISIYAVENSMGVAHDLMTKLIYLGKSVTCHSDYYLQSIDASNLTRDSLAIGISYSGNSKNTVEVLKIAKDAGAQTIAIVNFENTMLTRYGDIVLSTSNDQFLYGDAIFSRTAQIALVDIIYMGVIISDYDNYTKKLDHYSRLIKHRGYQKEEL</sequence>
<dbReference type="RefSeq" id="WP_117582589.1">
    <property type="nucleotide sequence ID" value="NZ_QUSL01000049.1"/>
</dbReference>
<accession>A0A3E3E901</accession>
<evidence type="ECO:0000256" key="2">
    <source>
        <dbReference type="ARBA" id="ARBA00023125"/>
    </source>
</evidence>
<evidence type="ECO:0000256" key="3">
    <source>
        <dbReference type="ARBA" id="ARBA00023163"/>
    </source>
</evidence>
<name>A0A3E3E901_9FIRM</name>
<evidence type="ECO:0000256" key="1">
    <source>
        <dbReference type="ARBA" id="ARBA00023015"/>
    </source>
</evidence>
<dbReference type="InterPro" id="IPR035472">
    <property type="entry name" value="RpiR-like_SIS"/>
</dbReference>
<evidence type="ECO:0000313" key="7">
    <source>
        <dbReference type="Proteomes" id="UP000261032"/>
    </source>
</evidence>
<dbReference type="InterPro" id="IPR009057">
    <property type="entry name" value="Homeodomain-like_sf"/>
</dbReference>
<dbReference type="SUPFAM" id="SSF46689">
    <property type="entry name" value="Homeodomain-like"/>
    <property type="match status" value="1"/>
</dbReference>
<dbReference type="PANTHER" id="PTHR30514">
    <property type="entry name" value="GLUCOKINASE"/>
    <property type="match status" value="1"/>
</dbReference>
<dbReference type="Pfam" id="PF01418">
    <property type="entry name" value="HTH_6"/>
    <property type="match status" value="1"/>
</dbReference>
<keyword evidence="1" id="KW-0805">Transcription regulation</keyword>
<dbReference type="InterPro" id="IPR000281">
    <property type="entry name" value="HTH_RpiR"/>
</dbReference>
<dbReference type="PANTHER" id="PTHR30514:SF1">
    <property type="entry name" value="HTH-TYPE TRANSCRIPTIONAL REGULATOR HEXR-RELATED"/>
    <property type="match status" value="1"/>
</dbReference>
<dbReference type="SUPFAM" id="SSF53697">
    <property type="entry name" value="SIS domain"/>
    <property type="match status" value="1"/>
</dbReference>
<dbReference type="Gene3D" id="3.40.50.10490">
    <property type="entry name" value="Glucose-6-phosphate isomerase like protein, domain 1"/>
    <property type="match status" value="1"/>
</dbReference>
<dbReference type="InterPro" id="IPR036388">
    <property type="entry name" value="WH-like_DNA-bd_sf"/>
</dbReference>
<organism evidence="6 7">
    <name type="scientific">Thomasclavelia ramosa</name>
    <dbReference type="NCBI Taxonomy" id="1547"/>
    <lineage>
        <taxon>Bacteria</taxon>
        <taxon>Bacillati</taxon>
        <taxon>Bacillota</taxon>
        <taxon>Erysipelotrichia</taxon>
        <taxon>Erysipelotrichales</taxon>
        <taxon>Coprobacillaceae</taxon>
        <taxon>Thomasclavelia</taxon>
    </lineage>
</organism>
<feature type="domain" description="SIS" evidence="5">
    <location>
        <begin position="126"/>
        <end position="265"/>
    </location>
</feature>
<gene>
    <name evidence="6" type="ORF">DXB93_17480</name>
</gene>
<dbReference type="Gene3D" id="1.10.10.10">
    <property type="entry name" value="Winged helix-like DNA-binding domain superfamily/Winged helix DNA-binding domain"/>
    <property type="match status" value="1"/>
</dbReference>
<evidence type="ECO:0000259" key="5">
    <source>
        <dbReference type="PROSITE" id="PS51464"/>
    </source>
</evidence>